<dbReference type="Proteomes" id="UP000479710">
    <property type="component" value="Unassembled WGS sequence"/>
</dbReference>
<name>A0A6G1CQA2_9ORYZ</name>
<evidence type="ECO:0000256" key="1">
    <source>
        <dbReference type="SAM" id="MobiDB-lite"/>
    </source>
</evidence>
<evidence type="ECO:0000259" key="2">
    <source>
        <dbReference type="Pfam" id="PF04780"/>
    </source>
</evidence>
<dbReference type="Gene3D" id="3.90.70.10">
    <property type="entry name" value="Cysteine proteinases"/>
    <property type="match status" value="1"/>
</dbReference>
<evidence type="ECO:0000313" key="3">
    <source>
        <dbReference type="EMBL" id="KAF0902280.1"/>
    </source>
</evidence>
<comment type="caution">
    <text evidence="3">The sequence shown here is derived from an EMBL/GenBank/DDBJ whole genome shotgun (WGS) entry which is preliminary data.</text>
</comment>
<gene>
    <name evidence="3" type="ORF">E2562_015505</name>
</gene>
<sequence length="796" mass="90245">MGRGSRAQQRKEAAREEEVRRLCEASTLRKEAVATFRLDREGRHDEAIARAEGLAAKHRESAPVLHLAAGLHHNAYTRAAADGSDSKDMAMHLAYARDFYMQAARLAPNCLQIATGLAMARLVSPKDYEPDREIIRAVNIDFPIDPAENNVAFDLDRIGSTAMERVAKAREAALLRHRQIMSHMSTTVIPRAVVDVLDISKREGAAKANKQAKELAARFDYSARAHLTRAYISLQFARCLAPDIDKKPFLNRILDVLNEVVDQFRFSLEIAMFLAKLWFILEMYDHVESECNRAIGMKQPTDPREEDVPPGSVPGEKPEDRKSFICRELERLLQKLVLAARDYWCSLSSEKQDRFRLVGLKSLHQHYVNFYEDDQEAAKTTSDALNFVKKNRSWRFWICPYCVGKKIPDTNSLLQHMRNKHPEGNFWPKLLSVLDPKLISNTSQGDYFLDNDHLIKCMTEDKRAANKSIDGAVIDAVFPFVDVFPDIDAIFPNVDDAPDSNDADTSTTVTYGQSAEQIASATSYHCVDVLNKENTDKDLFILHVIIQSLWNSRCFRDEFLRAPPARILHINENYCIADLFYGIFSAWEKNEHNGVDVLLTSVKANLCKIANDNMFHKTGKNFASGVVATILQGLHMSETPLHFDFNSEIEELEVKSFADLPVLYDDQSCFEDNCEHCGSMKNVDVSPSSTSHFFTIGLDWFGDSENQVQLSEVLASIANPLNIKLLCKGVHSSANYCLVSMISYADGRYICFARDQDKWLICDAETVEAEDSWEQLLEHFKDCRLQPEVLFFEVIK</sequence>
<organism evidence="3 4">
    <name type="scientific">Oryza meyeriana var. granulata</name>
    <dbReference type="NCBI Taxonomy" id="110450"/>
    <lineage>
        <taxon>Eukaryota</taxon>
        <taxon>Viridiplantae</taxon>
        <taxon>Streptophyta</taxon>
        <taxon>Embryophyta</taxon>
        <taxon>Tracheophyta</taxon>
        <taxon>Spermatophyta</taxon>
        <taxon>Magnoliopsida</taxon>
        <taxon>Liliopsida</taxon>
        <taxon>Poales</taxon>
        <taxon>Poaceae</taxon>
        <taxon>BOP clade</taxon>
        <taxon>Oryzoideae</taxon>
        <taxon>Oryzeae</taxon>
        <taxon>Oryzinae</taxon>
        <taxon>Oryza</taxon>
        <taxon>Oryza meyeriana</taxon>
    </lineage>
</organism>
<dbReference type="InterPro" id="IPR006865">
    <property type="entry name" value="DUF629"/>
</dbReference>
<accession>A0A6G1CQA2</accession>
<feature type="region of interest" description="Disordered" evidence="1">
    <location>
        <begin position="297"/>
        <end position="319"/>
    </location>
</feature>
<dbReference type="Pfam" id="PF04780">
    <property type="entry name" value="DUF629"/>
    <property type="match status" value="1"/>
</dbReference>
<dbReference type="PANTHER" id="PTHR34465">
    <property type="entry name" value="CARBOXYL-TERMINAL HYDROLASE-LIKE PROTEIN, PUTATIVE (DUF627 AND DUF629)-RELATED"/>
    <property type="match status" value="1"/>
</dbReference>
<evidence type="ECO:0000313" key="4">
    <source>
        <dbReference type="Proteomes" id="UP000479710"/>
    </source>
</evidence>
<dbReference type="PANTHER" id="PTHR34465:SF3">
    <property type="entry name" value="OS09G0547900 PROTEIN"/>
    <property type="match status" value="1"/>
</dbReference>
<dbReference type="EMBL" id="SPHZ02000008">
    <property type="protein sequence ID" value="KAF0902280.1"/>
    <property type="molecule type" value="Genomic_DNA"/>
</dbReference>
<reference evidence="3 4" key="1">
    <citation type="submission" date="2019-11" db="EMBL/GenBank/DDBJ databases">
        <title>Whole genome sequence of Oryza granulata.</title>
        <authorList>
            <person name="Li W."/>
        </authorList>
    </citation>
    <scope>NUCLEOTIDE SEQUENCE [LARGE SCALE GENOMIC DNA]</scope>
    <source>
        <strain evidence="4">cv. Menghai</strain>
        <tissue evidence="3">Leaf</tissue>
    </source>
</reference>
<dbReference type="OrthoDB" id="679732at2759"/>
<keyword evidence="4" id="KW-1185">Reference proteome</keyword>
<dbReference type="AlphaFoldDB" id="A0A6G1CQA2"/>
<proteinExistence type="predicted"/>
<feature type="domain" description="DUF629" evidence="2">
    <location>
        <begin position="341"/>
        <end position="434"/>
    </location>
</feature>
<protein>
    <recommendedName>
        <fullName evidence="2">DUF629 domain-containing protein</fullName>
    </recommendedName>
</protein>